<keyword evidence="3" id="KW-1185">Reference proteome</keyword>
<reference evidence="2" key="1">
    <citation type="submission" date="2011-07" db="EMBL/GenBank/DDBJ databases">
        <title>The Genome Sequence of Exophiala (Wangiella) dermatitidis NIH/UT8656.</title>
        <authorList>
            <consortium name="The Broad Institute Genome Sequencing Platform"/>
            <person name="Cuomo C."/>
            <person name="Wang Z."/>
            <person name="Hunicke-Smith S."/>
            <person name="Szanislo P.J."/>
            <person name="Earl A."/>
            <person name="Young S.K."/>
            <person name="Zeng Q."/>
            <person name="Gargeya S."/>
            <person name="Fitzgerald M."/>
            <person name="Haas B."/>
            <person name="Abouelleil A."/>
            <person name="Alvarado L."/>
            <person name="Arachchi H.M."/>
            <person name="Berlin A."/>
            <person name="Brown A."/>
            <person name="Chapman S.B."/>
            <person name="Chen Z."/>
            <person name="Dunbar C."/>
            <person name="Freedman E."/>
            <person name="Gearin G."/>
            <person name="Gellesch M."/>
            <person name="Goldberg J."/>
            <person name="Griggs A."/>
            <person name="Gujja S."/>
            <person name="Heiman D."/>
            <person name="Howarth C."/>
            <person name="Larson L."/>
            <person name="Lui A."/>
            <person name="MacDonald P.J.P."/>
            <person name="Montmayeur A."/>
            <person name="Murphy C."/>
            <person name="Neiman D."/>
            <person name="Pearson M."/>
            <person name="Priest M."/>
            <person name="Roberts A."/>
            <person name="Saif S."/>
            <person name="Shea T."/>
            <person name="Shenoy N."/>
            <person name="Sisk P."/>
            <person name="Stolte C."/>
            <person name="Sykes S."/>
            <person name="Wortman J."/>
            <person name="Nusbaum C."/>
            <person name="Birren B."/>
        </authorList>
    </citation>
    <scope>NUCLEOTIDE SEQUENCE</scope>
    <source>
        <strain evidence="2">NIH/UT8656</strain>
    </source>
</reference>
<dbReference type="VEuPathDB" id="FungiDB:HMPREF1120_04997"/>
<gene>
    <name evidence="2" type="ORF">HMPREF1120_04997</name>
</gene>
<dbReference type="Proteomes" id="UP000007304">
    <property type="component" value="Unassembled WGS sequence"/>
</dbReference>
<evidence type="ECO:0000313" key="2">
    <source>
        <dbReference type="EMBL" id="EHY56933.1"/>
    </source>
</evidence>
<feature type="compositionally biased region" description="Low complexity" evidence="1">
    <location>
        <begin position="93"/>
        <end position="103"/>
    </location>
</feature>
<feature type="region of interest" description="Disordered" evidence="1">
    <location>
        <begin position="32"/>
        <end position="103"/>
    </location>
</feature>
<feature type="compositionally biased region" description="Basic and acidic residues" evidence="1">
    <location>
        <begin position="32"/>
        <end position="41"/>
    </location>
</feature>
<evidence type="ECO:0000313" key="3">
    <source>
        <dbReference type="Proteomes" id="UP000007304"/>
    </source>
</evidence>
<evidence type="ECO:0000256" key="1">
    <source>
        <dbReference type="SAM" id="MobiDB-lite"/>
    </source>
</evidence>
<dbReference type="GeneID" id="20309636"/>
<name>H6BZ70_EXODN</name>
<organism evidence="2 3">
    <name type="scientific">Exophiala dermatitidis (strain ATCC 34100 / CBS 525.76 / NIH/UT8656)</name>
    <name type="common">Black yeast</name>
    <name type="synonym">Wangiella dermatitidis</name>
    <dbReference type="NCBI Taxonomy" id="858893"/>
    <lineage>
        <taxon>Eukaryota</taxon>
        <taxon>Fungi</taxon>
        <taxon>Dikarya</taxon>
        <taxon>Ascomycota</taxon>
        <taxon>Pezizomycotina</taxon>
        <taxon>Eurotiomycetes</taxon>
        <taxon>Chaetothyriomycetidae</taxon>
        <taxon>Chaetothyriales</taxon>
        <taxon>Herpotrichiellaceae</taxon>
        <taxon>Exophiala</taxon>
    </lineage>
</organism>
<dbReference type="InParanoid" id="H6BZ70"/>
<dbReference type="AlphaFoldDB" id="H6BZ70"/>
<accession>H6BZ70</accession>
<dbReference type="HOGENOM" id="CLU_2073152_0_0_1"/>
<dbReference type="EMBL" id="JH226133">
    <property type="protein sequence ID" value="EHY56933.1"/>
    <property type="molecule type" value="Genomic_DNA"/>
</dbReference>
<protein>
    <submittedName>
        <fullName evidence="2">Uncharacterized protein</fullName>
    </submittedName>
</protein>
<feature type="compositionally biased region" description="Basic and acidic residues" evidence="1">
    <location>
        <begin position="52"/>
        <end position="71"/>
    </location>
</feature>
<feature type="compositionally biased region" description="Polar residues" evidence="1">
    <location>
        <begin position="42"/>
        <end position="51"/>
    </location>
</feature>
<proteinExistence type="predicted"/>
<sequence>MKREQAQGTTGGSRLIASQELWEMFDRQRAPWAEARRERNSRQLSSFLQDQSPHELTARRPSEDRPSRKTVGEQIRAKQGRKRQDCGSDEVLTSSTSQKSSSHTITRVLIDLYTVSSI</sequence>
<dbReference type="RefSeq" id="XP_009157394.1">
    <property type="nucleotide sequence ID" value="XM_009159146.1"/>
</dbReference>